<dbReference type="EMBL" id="BSDR01000001">
    <property type="protein sequence ID" value="GLI34667.1"/>
    <property type="molecule type" value="Genomic_DNA"/>
</dbReference>
<evidence type="ECO:0008006" key="3">
    <source>
        <dbReference type="Google" id="ProtNLM"/>
    </source>
</evidence>
<accession>A0A9W6FSJ5</accession>
<dbReference type="AlphaFoldDB" id="A0A9W6FSJ5"/>
<sequence>MGSSTSTIIDDLMCLAPHTEIAHHIPGRVRIKVLPSGYEMALDMDTDELIRCIPGITRIKVNPASRSLVIEYDQERLPYELWEKLRYLKGKPELEMEIRSRLQNVCA</sequence>
<evidence type="ECO:0000313" key="2">
    <source>
        <dbReference type="Proteomes" id="UP001144372"/>
    </source>
</evidence>
<evidence type="ECO:0000313" key="1">
    <source>
        <dbReference type="EMBL" id="GLI34667.1"/>
    </source>
</evidence>
<organism evidence="1 2">
    <name type="scientific">Desulforhabdus amnigena</name>
    <dbReference type="NCBI Taxonomy" id="40218"/>
    <lineage>
        <taxon>Bacteria</taxon>
        <taxon>Pseudomonadati</taxon>
        <taxon>Thermodesulfobacteriota</taxon>
        <taxon>Syntrophobacteria</taxon>
        <taxon>Syntrophobacterales</taxon>
        <taxon>Syntrophobacteraceae</taxon>
        <taxon>Desulforhabdus</taxon>
    </lineage>
</organism>
<dbReference type="Pfam" id="PF19991">
    <property type="entry name" value="HMA_2"/>
    <property type="match status" value="1"/>
</dbReference>
<protein>
    <recommendedName>
        <fullName evidence="3">Cation transporter</fullName>
    </recommendedName>
</protein>
<dbReference type="RefSeq" id="WP_281794063.1">
    <property type="nucleotide sequence ID" value="NZ_BSDR01000001.1"/>
</dbReference>
<comment type="caution">
    <text evidence="1">The sequence shown here is derived from an EMBL/GenBank/DDBJ whole genome shotgun (WGS) entry which is preliminary data.</text>
</comment>
<reference evidence="1" key="1">
    <citation type="submission" date="2022-12" db="EMBL/GenBank/DDBJ databases">
        <title>Reference genome sequencing for broad-spectrum identification of bacterial and archaeal isolates by mass spectrometry.</title>
        <authorList>
            <person name="Sekiguchi Y."/>
            <person name="Tourlousse D.M."/>
        </authorList>
    </citation>
    <scope>NUCLEOTIDE SEQUENCE</scope>
    <source>
        <strain evidence="1">ASRB1</strain>
    </source>
</reference>
<gene>
    <name evidence="1" type="ORF">DAMNIGENAA_21000</name>
</gene>
<keyword evidence="2" id="KW-1185">Reference proteome</keyword>
<dbReference type="Proteomes" id="UP001144372">
    <property type="component" value="Unassembled WGS sequence"/>
</dbReference>
<proteinExistence type="predicted"/>
<name>A0A9W6FSJ5_9BACT</name>